<evidence type="ECO:0000313" key="14">
    <source>
        <dbReference type="Proteomes" id="UP000541610"/>
    </source>
</evidence>
<keyword evidence="10" id="KW-0175">Coiled coil</keyword>
<feature type="region of interest" description="Disordered" evidence="11">
    <location>
        <begin position="1330"/>
        <end position="1416"/>
    </location>
</feature>
<dbReference type="InterPro" id="IPR036612">
    <property type="entry name" value="KH_dom_type_1_sf"/>
</dbReference>
<feature type="compositionally biased region" description="Gly residues" evidence="11">
    <location>
        <begin position="1330"/>
        <end position="1339"/>
    </location>
</feature>
<dbReference type="InterPro" id="IPR058240">
    <property type="entry name" value="rSAM_sf"/>
</dbReference>
<accession>A0A7J6N7Q5</accession>
<dbReference type="SFLD" id="SFLDS00029">
    <property type="entry name" value="Radical_SAM"/>
    <property type="match status" value="1"/>
</dbReference>
<keyword evidence="2" id="KW-0004">4Fe-4S</keyword>
<dbReference type="InterPro" id="IPR007144">
    <property type="entry name" value="SSU_processome_Utp11"/>
</dbReference>
<dbReference type="InterPro" id="IPR029063">
    <property type="entry name" value="SAM-dependent_MTases_sf"/>
</dbReference>
<comment type="caution">
    <text evidence="13">The sequence shown here is derived from an EMBL/GenBank/DDBJ whole genome shotgun (WGS) entry which is preliminary data.</text>
</comment>
<keyword evidence="8" id="KW-0456">Lyase</keyword>
<feature type="compositionally biased region" description="Low complexity" evidence="11">
    <location>
        <begin position="1385"/>
        <end position="1412"/>
    </location>
</feature>
<dbReference type="SUPFAM" id="SSF53335">
    <property type="entry name" value="S-adenosyl-L-methionine-dependent methyltransferases"/>
    <property type="match status" value="1"/>
</dbReference>
<dbReference type="Pfam" id="PF03998">
    <property type="entry name" value="Utp11"/>
    <property type="match status" value="1"/>
</dbReference>
<dbReference type="SFLD" id="SFLDF00284">
    <property type="entry name" value="tRNA_wybutosine-synthesizing"/>
    <property type="match status" value="1"/>
</dbReference>
<evidence type="ECO:0000256" key="6">
    <source>
        <dbReference type="ARBA" id="ARBA00023004"/>
    </source>
</evidence>
<dbReference type="Pfam" id="PF04055">
    <property type="entry name" value="Radical_SAM"/>
    <property type="match status" value="1"/>
</dbReference>
<dbReference type="Proteomes" id="UP000541610">
    <property type="component" value="Unassembled WGS sequence"/>
</dbReference>
<dbReference type="Gene3D" id="3.40.640.10">
    <property type="entry name" value="Type I PLP-dependent aspartate aminotransferase-like (Major domain)"/>
    <property type="match status" value="2"/>
</dbReference>
<evidence type="ECO:0000256" key="10">
    <source>
        <dbReference type="SAM" id="Coils"/>
    </source>
</evidence>
<evidence type="ECO:0000313" key="13">
    <source>
        <dbReference type="EMBL" id="KAF4679557.1"/>
    </source>
</evidence>
<evidence type="ECO:0000259" key="12">
    <source>
        <dbReference type="PROSITE" id="PS51918"/>
    </source>
</evidence>
<dbReference type="InterPro" id="IPR015424">
    <property type="entry name" value="PyrdxlP-dep_Trfase"/>
</dbReference>
<dbReference type="GO" id="GO:0031591">
    <property type="term" value="P:wybutosine biosynthetic process"/>
    <property type="evidence" value="ECO:0007669"/>
    <property type="project" value="TreeGrafter"/>
</dbReference>
<proteinExistence type="predicted"/>
<feature type="compositionally biased region" description="Low complexity" evidence="11">
    <location>
        <begin position="1340"/>
        <end position="1369"/>
    </location>
</feature>
<dbReference type="InterPro" id="IPR013917">
    <property type="entry name" value="tRNA_wybutosine-synth"/>
</dbReference>
<feature type="compositionally biased region" description="Gly residues" evidence="11">
    <location>
        <begin position="1247"/>
        <end position="1268"/>
    </location>
</feature>
<dbReference type="Gene3D" id="3.40.50.150">
    <property type="entry name" value="Vaccinia Virus protein VP39"/>
    <property type="match status" value="1"/>
</dbReference>
<dbReference type="GO" id="GO:0032040">
    <property type="term" value="C:small-subunit processome"/>
    <property type="evidence" value="ECO:0007669"/>
    <property type="project" value="InterPro"/>
</dbReference>
<evidence type="ECO:0000256" key="2">
    <source>
        <dbReference type="ARBA" id="ARBA00022485"/>
    </source>
</evidence>
<reference evidence="13 14" key="1">
    <citation type="submission" date="2020-04" db="EMBL/GenBank/DDBJ databases">
        <title>Perkinsus olseni comparative genomics.</title>
        <authorList>
            <person name="Bogema D.R."/>
        </authorList>
    </citation>
    <scope>NUCLEOTIDE SEQUENCE [LARGE SCALE GENOMIC DNA]</scope>
    <source>
        <strain evidence="13">00978-12</strain>
    </source>
</reference>
<dbReference type="SUPFAM" id="SSF102114">
    <property type="entry name" value="Radical SAM enzymes"/>
    <property type="match status" value="1"/>
</dbReference>
<evidence type="ECO:0000256" key="9">
    <source>
        <dbReference type="ARBA" id="ARBA00049466"/>
    </source>
</evidence>
<dbReference type="Gene3D" id="3.90.1150.10">
    <property type="entry name" value="Aspartate Aminotransferase, domain 1"/>
    <property type="match status" value="2"/>
</dbReference>
<dbReference type="InterPro" id="IPR034556">
    <property type="entry name" value="tRNA_wybutosine-synthase"/>
</dbReference>
<evidence type="ECO:0000256" key="8">
    <source>
        <dbReference type="ARBA" id="ARBA00023239"/>
    </source>
</evidence>
<sequence>MTAGSGALRHVVARRTHKERHQLASRQKLGLLEKHKDYSKRAKDYHKKEDQLNNLRQKAALRNKDEFYYRMTSSKQKQGDVIQSGAKLDRDQLKLVDTQDLRYVTSRRVIDEKKIEKMKKNLHLLDDFSGQHTIFVDSDDETEGKFDPAVYFDTDERLLGRASNRLTKEQLAKGGSRHPFKERFRCSENTVVPVAASGIQGEASQQYSTLLSIQNRADKLKEVEAELELRKEVRSERGRRKKMVDADGKLERAAVGRSDWGFFECETTVEIDELSGCLTKVLVYHFGEVTRERYVSICKPLEGTDRTKFKCPMAKRMSPSEEVLTQYVLEHLPAKVQGRSTPFRLIELGAGLGIAGFAAAAAIPNGLDVLLTDGDDKVVKSLNRTIVRNRHLTESPASTTIRAELLVWGREFDPRYRYFFHQVICADVVYSRDTHYSLQETIKRLLAPGGECWLFASRRLGSLEAFVDVCRSTADFEVVEVSTDFRCQNPAMRALRAMRCSPVLVRIVKGSSVQDRSGNLYDDVVSLRAGNLAAACARDILRHKRASQLRGFLARRSRARALERGAVLEASRGGEGAAKCKFDSKDVDLERLSVRIFSVPGGAVSVAWPSHLPGLSKAERFLIEWLCSRLGSDEFRGRSVLFSGPFRLAPFVLSESSAGARKVHVLPTAVEDAIAFEKVCDQFRGAVKVKLSVRGKYDIVWSFDFEAARYVKRGGQLVLGRGDCETTVGPPLGDWTSIDVVGMVVVCRGKRVRVAASRRKVDPSPELVVPTTLYKEVMNSIITRDVPEGVVIDDDDVAKKDDVMALHKIASAESVISETTATSSEELTPTAAAAKGPSKWDLKTQTPHGGQEWSEISNLVEDFSVTTNGLGPVPEALEAAKEALLTIEHYPPSDFEPAITDLAKFLSPDDWSDTRSRLLLGNGASEMIDMISRLAPKGPWRPGPFATQYQEYRRSAKNAGRIELDWSDVDGGAKLTSIVNPCNPTGDYMHVEEIKEYMSFIRGLRFRLGSVVCPTAEDASAIKKMQVPWSVNVMALHYLAGCCKADEYMEKTWKLTVEWRAFITEGLQHLNFPGMYGEAWSSWIWIDTGSEDLAEVIVDECKAAGVPIRWGKFGYCMPTYIRLGVRKPSSAKVLINTINRDGSMAQVLIDVDRFPHLGGESAIVGLLLGNAARRLKQISQKAGCRNITVMGRGVKTKGNHPASDEPLQLELHGIESDRTPQIAYEMVHQIIEEEDRNRAAKGKGGRSHGGGWSNSGGGDWDNTSGGGSMTSWQQQQQKGTDTTEWEGVTTNTSWGPASHGRAGYKGGGNWGKGGRGVATGANRDWYGGAGGSASAGGGSSSSSSSSSSGPGYATAAGFQQDQQPSQQQGKGKGKGSRGGKGWYDSRGTGASASASASSTMPAGTAARQQQRQPPERFLDPSTLEKEVLLPLMRVPLQQRPSLLRMSQSGGLRRVPKPLRPNPVGVEESLPDSVFEQAERTGQEEAIAYERRMEHWREYAAKRRRLGGYDDGVPAVSSLTCSKDFPTPESRTVSMIAQALHVALADALKAQRSAAASDAKKSEGIPLRAVEETFYNRWNIPLSLNMLGFDTALSFIKTFDQAFEIVEVTAYSGVKFVKPLDEPEFSYKDYVVLRDVDPTSSAMSVDTVAADADSPMTPVERSPETGNTEETPAEAPAAAAGSGRGSKPRRGKRKAGDSAAKTQLVNLLQLIKSLQSQQVNQAKILNQMEAVAVAHENASQQQTKGSHSAVKRCRWVLSSLRRHGGCYKHTFYGIESHRCMEATTSVACANRCTFCWRGSTHPNALKWGSFEADDPQWLVQQMVDKHLAKIIKPLKGAQVDENSFSEALQPRHVALSLVGEPVMYPKMGEFLRAIHTPPYSMSTFLVTNGQHPEELANLPQVTQLYISIDASNAEELKRIDRPLFKDYWERLLASLKAAAEKKEKQRRVARLTILKDVNDEDISGYAKLIDLMQADFIEVKGATFAGWNRDTTGLTMDNCPYFDDIIRFAQKLQYDFGGEYTLSAVHEHSCSALLVRRGLERAVWIDFDEFNKYIADHYNGEESTLMSVPFTEYSLPAPEWTRPTSPTLGMDPQHTRATELTVEQLEARGNAKVAMECF</sequence>
<dbReference type="SUPFAM" id="SSF53383">
    <property type="entry name" value="PLP-dependent transferases"/>
    <property type="match status" value="1"/>
</dbReference>
<dbReference type="GO" id="GO:0046872">
    <property type="term" value="F:metal ion binding"/>
    <property type="evidence" value="ECO:0007669"/>
    <property type="project" value="UniProtKB-KW"/>
</dbReference>
<keyword evidence="6" id="KW-0408">Iron</keyword>
<gene>
    <name evidence="13" type="ORF">FOZ60_014877</name>
</gene>
<evidence type="ECO:0000256" key="1">
    <source>
        <dbReference type="ARBA" id="ARBA00001966"/>
    </source>
</evidence>
<feature type="region of interest" description="Disordered" evidence="11">
    <location>
        <begin position="1644"/>
        <end position="1697"/>
    </location>
</feature>
<organism evidence="13 14">
    <name type="scientific">Perkinsus olseni</name>
    <name type="common">Perkinsus atlanticus</name>
    <dbReference type="NCBI Taxonomy" id="32597"/>
    <lineage>
        <taxon>Eukaryota</taxon>
        <taxon>Sar</taxon>
        <taxon>Alveolata</taxon>
        <taxon>Perkinsozoa</taxon>
        <taxon>Perkinsea</taxon>
        <taxon>Perkinsida</taxon>
        <taxon>Perkinsidae</taxon>
        <taxon>Perkinsus</taxon>
    </lineage>
</organism>
<dbReference type="InterPro" id="IPR013785">
    <property type="entry name" value="Aldolase_TIM"/>
</dbReference>
<dbReference type="Pfam" id="PF08608">
    <property type="entry name" value="Wyosine_form"/>
    <property type="match status" value="1"/>
</dbReference>
<evidence type="ECO:0000256" key="7">
    <source>
        <dbReference type="ARBA" id="ARBA00023014"/>
    </source>
</evidence>
<dbReference type="PROSITE" id="PS51918">
    <property type="entry name" value="RADICAL_SAM"/>
    <property type="match status" value="1"/>
</dbReference>
<dbReference type="Gene3D" id="3.30.1370.10">
    <property type="entry name" value="K Homology domain, type 1"/>
    <property type="match status" value="1"/>
</dbReference>
<keyword evidence="4" id="KW-0819">tRNA processing</keyword>
<dbReference type="InterPro" id="IPR019410">
    <property type="entry name" value="Methyltransf_16"/>
</dbReference>
<evidence type="ECO:0000256" key="4">
    <source>
        <dbReference type="ARBA" id="ARBA00022694"/>
    </source>
</evidence>
<feature type="domain" description="Radical SAM core" evidence="12">
    <location>
        <begin position="1771"/>
        <end position="2014"/>
    </location>
</feature>
<dbReference type="PANTHER" id="PTHR13930:SF0">
    <property type="entry name" value="S-ADENOSYL-L-METHIONINE-DEPENDENT TRNA 4-DEMETHYLWYOSINE SYNTHASE TYW1-RELATED"/>
    <property type="match status" value="1"/>
</dbReference>
<protein>
    <recommendedName>
        <fullName evidence="12">Radical SAM core domain-containing protein</fullName>
    </recommendedName>
</protein>
<dbReference type="GO" id="GO:0006364">
    <property type="term" value="P:rRNA processing"/>
    <property type="evidence" value="ECO:0007669"/>
    <property type="project" value="InterPro"/>
</dbReference>
<dbReference type="GO" id="GO:0102521">
    <property type="term" value="F:tRNA-4-demethylwyosine synthase activity"/>
    <property type="evidence" value="ECO:0007669"/>
    <property type="project" value="UniProtKB-EC"/>
</dbReference>
<dbReference type="PANTHER" id="PTHR13930">
    <property type="entry name" value="S-ADENOSYL-L-METHIONINE-DEPENDENT TRNA 4-DEMETHYLWYOSINE SYNTHASE"/>
    <property type="match status" value="1"/>
</dbReference>
<evidence type="ECO:0000256" key="11">
    <source>
        <dbReference type="SAM" id="MobiDB-lite"/>
    </source>
</evidence>
<feature type="region of interest" description="Disordered" evidence="11">
    <location>
        <begin position="1236"/>
        <end position="1311"/>
    </location>
</feature>
<dbReference type="InterPro" id="IPR007197">
    <property type="entry name" value="rSAM"/>
</dbReference>
<feature type="compositionally biased region" description="Low complexity" evidence="11">
    <location>
        <begin position="817"/>
        <end position="834"/>
    </location>
</feature>
<dbReference type="CDD" id="cd01335">
    <property type="entry name" value="Radical_SAM"/>
    <property type="match status" value="1"/>
</dbReference>
<dbReference type="InterPro" id="IPR015422">
    <property type="entry name" value="PyrdxlP-dep_Trfase_small"/>
</dbReference>
<evidence type="ECO:0000256" key="3">
    <source>
        <dbReference type="ARBA" id="ARBA00022691"/>
    </source>
</evidence>
<keyword evidence="3" id="KW-0949">S-adenosyl-L-methionine</keyword>
<dbReference type="GO" id="GO:0051539">
    <property type="term" value="F:4 iron, 4 sulfur cluster binding"/>
    <property type="evidence" value="ECO:0007669"/>
    <property type="project" value="UniProtKB-KW"/>
</dbReference>
<comment type="cofactor">
    <cofactor evidence="1">
        <name>[4Fe-4S] cluster</name>
        <dbReference type="ChEBI" id="CHEBI:49883"/>
    </cofactor>
</comment>
<dbReference type="OrthoDB" id="271553at2759"/>
<keyword evidence="5" id="KW-0479">Metal-binding</keyword>
<feature type="region of interest" description="Disordered" evidence="11">
    <location>
        <begin position="817"/>
        <end position="850"/>
    </location>
</feature>
<feature type="compositionally biased region" description="Low complexity" evidence="11">
    <location>
        <begin position="1663"/>
        <end position="1680"/>
    </location>
</feature>
<keyword evidence="7" id="KW-0411">Iron-sulfur</keyword>
<evidence type="ECO:0000256" key="5">
    <source>
        <dbReference type="ARBA" id="ARBA00022723"/>
    </source>
</evidence>
<dbReference type="Pfam" id="PF10294">
    <property type="entry name" value="Methyltransf_16"/>
    <property type="match status" value="1"/>
</dbReference>
<dbReference type="InterPro" id="IPR015421">
    <property type="entry name" value="PyrdxlP-dep_Trfase_major"/>
</dbReference>
<dbReference type="Gene3D" id="3.20.20.70">
    <property type="entry name" value="Aldolase class I"/>
    <property type="match status" value="1"/>
</dbReference>
<name>A0A7J6N7Q5_PEROL</name>
<feature type="compositionally biased region" description="Polar residues" evidence="11">
    <location>
        <begin position="1269"/>
        <end position="1295"/>
    </location>
</feature>
<dbReference type="GO" id="GO:0003723">
    <property type="term" value="F:RNA binding"/>
    <property type="evidence" value="ECO:0007669"/>
    <property type="project" value="InterPro"/>
</dbReference>
<feature type="coiled-coil region" evidence="10">
    <location>
        <begin position="1924"/>
        <end position="1951"/>
    </location>
</feature>
<dbReference type="EMBL" id="JABANP010000719">
    <property type="protein sequence ID" value="KAF4679557.1"/>
    <property type="molecule type" value="Genomic_DNA"/>
</dbReference>
<dbReference type="SFLD" id="SFLDG01071">
    <property type="entry name" value="tRNA_wybutosine-synthesizing"/>
    <property type="match status" value="1"/>
</dbReference>
<comment type="catalytic activity">
    <reaction evidence="9">
        <text>N(1)-methylguanosine(37) in tRNA(Phe) + pyruvate + S-adenosyl-L-methionine = 4-demethylwyosine(37) in tRNA(Phe) + 5'-deoxyadenosine + L-methionine + CO2 + H2O</text>
        <dbReference type="Rhea" id="RHEA:36347"/>
        <dbReference type="Rhea" id="RHEA-COMP:10164"/>
        <dbReference type="Rhea" id="RHEA-COMP:10165"/>
        <dbReference type="ChEBI" id="CHEBI:15361"/>
        <dbReference type="ChEBI" id="CHEBI:15377"/>
        <dbReference type="ChEBI" id="CHEBI:16526"/>
        <dbReference type="ChEBI" id="CHEBI:17319"/>
        <dbReference type="ChEBI" id="CHEBI:57844"/>
        <dbReference type="ChEBI" id="CHEBI:59789"/>
        <dbReference type="ChEBI" id="CHEBI:64315"/>
        <dbReference type="ChEBI" id="CHEBI:73542"/>
        <dbReference type="EC" id="4.1.3.44"/>
    </reaction>
</comment>